<gene>
    <name evidence="8" type="ORF">PENDEC_c007G05094</name>
</gene>
<organism evidence="8 9">
    <name type="scientific">Penicillium decumbens</name>
    <dbReference type="NCBI Taxonomy" id="69771"/>
    <lineage>
        <taxon>Eukaryota</taxon>
        <taxon>Fungi</taxon>
        <taxon>Dikarya</taxon>
        <taxon>Ascomycota</taxon>
        <taxon>Pezizomycotina</taxon>
        <taxon>Eurotiomycetes</taxon>
        <taxon>Eurotiomycetidae</taxon>
        <taxon>Eurotiales</taxon>
        <taxon>Aspergillaceae</taxon>
        <taxon>Penicillium</taxon>
    </lineage>
</organism>
<dbReference type="Proteomes" id="UP000191522">
    <property type="component" value="Unassembled WGS sequence"/>
</dbReference>
<dbReference type="GO" id="GO:0019478">
    <property type="term" value="P:D-amino acid catabolic process"/>
    <property type="evidence" value="ECO:0007669"/>
    <property type="project" value="TreeGrafter"/>
</dbReference>
<dbReference type="InterPro" id="IPR023209">
    <property type="entry name" value="DAO"/>
</dbReference>
<dbReference type="Pfam" id="PF01266">
    <property type="entry name" value="DAO"/>
    <property type="match status" value="1"/>
</dbReference>
<dbReference type="OMA" id="TDPTRHM"/>
<keyword evidence="3" id="KW-0285">Flavoprotein</keyword>
<evidence type="ECO:0000256" key="4">
    <source>
        <dbReference type="ARBA" id="ARBA00022827"/>
    </source>
</evidence>
<dbReference type="GO" id="GO:0005737">
    <property type="term" value="C:cytoplasm"/>
    <property type="evidence" value="ECO:0007669"/>
    <property type="project" value="TreeGrafter"/>
</dbReference>
<dbReference type="PANTHER" id="PTHR11530">
    <property type="entry name" value="D-AMINO ACID OXIDASE"/>
    <property type="match status" value="1"/>
</dbReference>
<evidence type="ECO:0000256" key="2">
    <source>
        <dbReference type="ARBA" id="ARBA00006730"/>
    </source>
</evidence>
<dbReference type="Gene3D" id="3.30.9.10">
    <property type="entry name" value="D-Amino Acid Oxidase, subunit A, domain 2"/>
    <property type="match status" value="1"/>
</dbReference>
<proteinExistence type="inferred from homology"/>
<dbReference type="GO" id="GO:0003884">
    <property type="term" value="F:D-amino-acid oxidase activity"/>
    <property type="evidence" value="ECO:0007669"/>
    <property type="project" value="InterPro"/>
</dbReference>
<evidence type="ECO:0000256" key="3">
    <source>
        <dbReference type="ARBA" id="ARBA00022630"/>
    </source>
</evidence>
<name>A0A1V6PEB4_PENDC</name>
<dbReference type="SUPFAM" id="SSF51971">
    <property type="entry name" value="Nucleotide-binding domain"/>
    <property type="match status" value="1"/>
</dbReference>
<feature type="binding site" evidence="6">
    <location>
        <position position="326"/>
    </location>
    <ligand>
        <name>D-dopa</name>
        <dbReference type="ChEBI" id="CHEBI:149689"/>
    </ligand>
</feature>
<dbReference type="InterPro" id="IPR006076">
    <property type="entry name" value="FAD-dep_OxRdtase"/>
</dbReference>
<feature type="binding site" evidence="6">
    <location>
        <position position="238"/>
    </location>
    <ligand>
        <name>D-dopa</name>
        <dbReference type="ChEBI" id="CHEBI:149689"/>
    </ligand>
</feature>
<evidence type="ECO:0000313" key="8">
    <source>
        <dbReference type="EMBL" id="OQD75419.1"/>
    </source>
</evidence>
<evidence type="ECO:0000256" key="1">
    <source>
        <dbReference type="ARBA" id="ARBA00001974"/>
    </source>
</evidence>
<evidence type="ECO:0000313" key="9">
    <source>
        <dbReference type="Proteomes" id="UP000191522"/>
    </source>
</evidence>
<sequence>MGESNRVPDNFQLPFAQRPVVILGAGIIGCATARQLLQHGFSVVLVAEFLPGDQDIYYASAWAGAAWHAAGGITADQRYHQAVTHRVMLKMAQDPESGVCVVNAREYLEQEPAPDSAIWGRTVVSKFRELLPRDYSSIFHCGWAYETLVTDPTRHMPFLKKQIIALGGKFIRQRVNSLQELYQMFPDSRVFINASGLGSKTLTDVQDDRCFPERGQNVFLRTDKCNTLYFRNGEEYTYVIPRPLSQGVVLGGVKEQGNLSPEVDLDIAHDEIARAHRLAPDIVPEHPADDAVSYIIGIRPSRRGGFRLDSEQKDDRTVLSAYGFGGGGYAFSYGIADALTKMVEQAERKNVIV</sequence>
<evidence type="ECO:0000256" key="5">
    <source>
        <dbReference type="ARBA" id="ARBA00023002"/>
    </source>
</evidence>
<dbReference type="AlphaFoldDB" id="A0A1V6PEB4"/>
<protein>
    <recommendedName>
        <fullName evidence="7">FAD dependent oxidoreductase domain-containing protein</fullName>
    </recommendedName>
</protein>
<feature type="domain" description="FAD dependent oxidoreductase" evidence="7">
    <location>
        <begin position="20"/>
        <end position="341"/>
    </location>
</feature>
<feature type="binding site" evidence="6">
    <location>
        <position position="175"/>
    </location>
    <ligand>
        <name>FAD</name>
        <dbReference type="ChEBI" id="CHEBI:57692"/>
    </ligand>
</feature>
<reference evidence="9" key="1">
    <citation type="journal article" date="2017" name="Nat. Microbiol.">
        <title>Global analysis of biosynthetic gene clusters reveals vast potential of secondary metabolite production in Penicillium species.</title>
        <authorList>
            <person name="Nielsen J.C."/>
            <person name="Grijseels S."/>
            <person name="Prigent S."/>
            <person name="Ji B."/>
            <person name="Dainat J."/>
            <person name="Nielsen K.F."/>
            <person name="Frisvad J.C."/>
            <person name="Workman M."/>
            <person name="Nielsen J."/>
        </authorList>
    </citation>
    <scope>NUCLEOTIDE SEQUENCE [LARGE SCALE GENOMIC DNA]</scope>
    <source>
        <strain evidence="9">IBT 11843</strain>
    </source>
</reference>
<dbReference type="STRING" id="69771.A0A1V6PEB4"/>
<keyword evidence="9" id="KW-1185">Reference proteome</keyword>
<dbReference type="PIRSF" id="PIRSF000189">
    <property type="entry name" value="D-aa_oxidase"/>
    <property type="match status" value="1"/>
</dbReference>
<keyword evidence="5" id="KW-0560">Oxidoreductase</keyword>
<dbReference type="EMBL" id="MDYL01000007">
    <property type="protein sequence ID" value="OQD75419.1"/>
    <property type="molecule type" value="Genomic_DNA"/>
</dbReference>
<dbReference type="PROSITE" id="PS51257">
    <property type="entry name" value="PROKAR_LIPOPROTEIN"/>
    <property type="match status" value="1"/>
</dbReference>
<dbReference type="SUPFAM" id="SSF54373">
    <property type="entry name" value="FAD-linked reductases, C-terminal domain"/>
    <property type="match status" value="1"/>
</dbReference>
<evidence type="ECO:0000256" key="6">
    <source>
        <dbReference type="PIRSR" id="PIRSR000189-1"/>
    </source>
</evidence>
<dbReference type="PANTHER" id="PTHR11530:SF29">
    <property type="entry name" value="FAD DEPENDENT OXIDOREDUCTASE SUPERFAMILY (AFU_ORTHOLOGUE AFUA_6G10230)"/>
    <property type="match status" value="1"/>
</dbReference>
<feature type="binding site" evidence="6">
    <location>
        <position position="299"/>
    </location>
    <ligand>
        <name>D-dopa</name>
        <dbReference type="ChEBI" id="CHEBI:149689"/>
    </ligand>
</feature>
<comment type="similarity">
    <text evidence="2">Belongs to the DAMOX/DASOX family.</text>
</comment>
<evidence type="ECO:0000259" key="7">
    <source>
        <dbReference type="Pfam" id="PF01266"/>
    </source>
</evidence>
<dbReference type="OrthoDB" id="2015447at2759"/>
<comment type="caution">
    <text evidence="8">The sequence shown here is derived from an EMBL/GenBank/DDBJ whole genome shotgun (WGS) entry which is preliminary data.</text>
</comment>
<accession>A0A1V6PEB4</accession>
<dbReference type="Gene3D" id="3.40.50.720">
    <property type="entry name" value="NAD(P)-binding Rossmann-like Domain"/>
    <property type="match status" value="1"/>
</dbReference>
<comment type="cofactor">
    <cofactor evidence="1 6">
        <name>FAD</name>
        <dbReference type="ChEBI" id="CHEBI:57692"/>
    </cofactor>
</comment>
<keyword evidence="4 6" id="KW-0274">FAD</keyword>
<dbReference type="GO" id="GO:0071949">
    <property type="term" value="F:FAD binding"/>
    <property type="evidence" value="ECO:0007669"/>
    <property type="project" value="InterPro"/>
</dbReference>